<comment type="caution">
    <text evidence="1">The sequence shown here is derived from an EMBL/GenBank/DDBJ whole genome shotgun (WGS) entry which is preliminary data.</text>
</comment>
<name>A0A0F8YDY3_9ZZZZ</name>
<sequence length="117" mass="12977">MAEPHSTNNYTINKGILYIAPWSGGVIGAYTDMGNCPTAEVEPLLERLPHYSSRSGFRVKDKNPIISTDYNLRFELDEISAGNLAKFLIGDLVGGNVINMLQDTEDEYALRLVEDNP</sequence>
<accession>A0A0F8YDY3</accession>
<protein>
    <submittedName>
        <fullName evidence="1">Uncharacterized protein</fullName>
    </submittedName>
</protein>
<dbReference type="AlphaFoldDB" id="A0A0F8YDY3"/>
<reference evidence="1" key="1">
    <citation type="journal article" date="2015" name="Nature">
        <title>Complex archaea that bridge the gap between prokaryotes and eukaryotes.</title>
        <authorList>
            <person name="Spang A."/>
            <person name="Saw J.H."/>
            <person name="Jorgensen S.L."/>
            <person name="Zaremba-Niedzwiedzka K."/>
            <person name="Martijn J."/>
            <person name="Lind A.E."/>
            <person name="van Eijk R."/>
            <person name="Schleper C."/>
            <person name="Guy L."/>
            <person name="Ettema T.J."/>
        </authorList>
    </citation>
    <scope>NUCLEOTIDE SEQUENCE</scope>
</reference>
<proteinExistence type="predicted"/>
<evidence type="ECO:0000313" key="1">
    <source>
        <dbReference type="EMBL" id="KKK71875.1"/>
    </source>
</evidence>
<organism evidence="1">
    <name type="scientific">marine sediment metagenome</name>
    <dbReference type="NCBI Taxonomy" id="412755"/>
    <lineage>
        <taxon>unclassified sequences</taxon>
        <taxon>metagenomes</taxon>
        <taxon>ecological metagenomes</taxon>
    </lineage>
</organism>
<gene>
    <name evidence="1" type="ORF">LCGC14_2909520</name>
</gene>
<dbReference type="EMBL" id="LAZR01057534">
    <property type="protein sequence ID" value="KKK71875.1"/>
    <property type="molecule type" value="Genomic_DNA"/>
</dbReference>
<feature type="non-terminal residue" evidence="1">
    <location>
        <position position="117"/>
    </location>
</feature>